<keyword evidence="2" id="KW-1185">Reference proteome</keyword>
<name>A0A177B9Z1_9BILA</name>
<reference evidence="1 2" key="1">
    <citation type="submission" date="2016-04" db="EMBL/GenBank/DDBJ databases">
        <title>The genome of Intoshia linei affirms orthonectids as highly simplified spiralians.</title>
        <authorList>
            <person name="Mikhailov K.V."/>
            <person name="Slusarev G.S."/>
            <person name="Nikitin M.A."/>
            <person name="Logacheva M.D."/>
            <person name="Penin A."/>
            <person name="Aleoshin V."/>
            <person name="Panchin Y.V."/>
        </authorList>
    </citation>
    <scope>NUCLEOTIDE SEQUENCE [LARGE SCALE GENOMIC DNA]</scope>
    <source>
        <strain evidence="1">Intl2013</strain>
        <tissue evidence="1">Whole animal</tissue>
    </source>
</reference>
<proteinExistence type="predicted"/>
<organism evidence="1 2">
    <name type="scientific">Intoshia linei</name>
    <dbReference type="NCBI Taxonomy" id="1819745"/>
    <lineage>
        <taxon>Eukaryota</taxon>
        <taxon>Metazoa</taxon>
        <taxon>Spiralia</taxon>
        <taxon>Lophotrochozoa</taxon>
        <taxon>Mesozoa</taxon>
        <taxon>Orthonectida</taxon>
        <taxon>Rhopaluridae</taxon>
        <taxon>Intoshia</taxon>
    </lineage>
</organism>
<protein>
    <submittedName>
        <fullName evidence="1">Uncharacterized protein</fullName>
    </submittedName>
</protein>
<sequence length="72" mass="8403">MSHNAENMQKDCENCFRDCSKSIEKTMKMNEDLVVKLENSVKLTLDLAKHFDEKSIKIEKKLKNEDNVITID</sequence>
<dbReference type="Proteomes" id="UP000078046">
    <property type="component" value="Unassembled WGS sequence"/>
</dbReference>
<evidence type="ECO:0000313" key="1">
    <source>
        <dbReference type="EMBL" id="OAF71129.1"/>
    </source>
</evidence>
<dbReference type="EMBL" id="LWCA01000078">
    <property type="protein sequence ID" value="OAF71129.1"/>
    <property type="molecule type" value="Genomic_DNA"/>
</dbReference>
<dbReference type="AlphaFoldDB" id="A0A177B9Z1"/>
<comment type="caution">
    <text evidence="1">The sequence shown here is derived from an EMBL/GenBank/DDBJ whole genome shotgun (WGS) entry which is preliminary data.</text>
</comment>
<gene>
    <name evidence="1" type="ORF">A3Q56_01114</name>
</gene>
<accession>A0A177B9Z1</accession>
<evidence type="ECO:0000313" key="2">
    <source>
        <dbReference type="Proteomes" id="UP000078046"/>
    </source>
</evidence>